<dbReference type="OrthoDB" id="302318at2759"/>
<organism evidence="2 3">
    <name type="scientific">Paramecium tetraurelia</name>
    <dbReference type="NCBI Taxonomy" id="5888"/>
    <lineage>
        <taxon>Eukaryota</taxon>
        <taxon>Sar</taxon>
        <taxon>Alveolata</taxon>
        <taxon>Ciliophora</taxon>
        <taxon>Intramacronucleata</taxon>
        <taxon>Oligohymenophorea</taxon>
        <taxon>Peniculida</taxon>
        <taxon>Parameciidae</taxon>
        <taxon>Paramecium</taxon>
    </lineage>
</organism>
<evidence type="ECO:0000313" key="3">
    <source>
        <dbReference type="Proteomes" id="UP000000600"/>
    </source>
</evidence>
<feature type="coiled-coil region" evidence="1">
    <location>
        <begin position="146"/>
        <end position="173"/>
    </location>
</feature>
<accession>A0CVK7</accession>
<keyword evidence="3" id="KW-1185">Reference proteome</keyword>
<keyword evidence="1" id="KW-0175">Coiled coil</keyword>
<name>A0CVK7_PARTE</name>
<sequence>MLPLSQVKQKSNSFQHIYHRQTNSLLQKHFETRKNSPVTIVRAPALPKRQPLSGSTLCLRTPYPDVKLRIFTQQTEESKFDFLHEQDDSQNQQLSSFADIKTDKLSCTKTTAAESVEEEKQQVKKNFAKQSYLQMQKQLLDRDLEILQLQRTIKILKDQNKKITNENSVLKKENTHIKIKIDTLEKRIEGSPTHARISEYISALSEVDKVKIETLLN</sequence>
<dbReference type="RefSeq" id="XP_001442221.1">
    <property type="nucleotide sequence ID" value="XM_001442184.1"/>
</dbReference>
<dbReference type="OMA" id="CLRTPYP"/>
<dbReference type="HOGENOM" id="CLU_1274416_0_0_1"/>
<gene>
    <name evidence="2" type="ORF">GSPATT00010992001</name>
</gene>
<protein>
    <submittedName>
        <fullName evidence="2">Uncharacterized protein</fullName>
    </submittedName>
</protein>
<reference evidence="2 3" key="1">
    <citation type="journal article" date="2006" name="Nature">
        <title>Global trends of whole-genome duplications revealed by the ciliate Paramecium tetraurelia.</title>
        <authorList>
            <consortium name="Genoscope"/>
            <person name="Aury J.-M."/>
            <person name="Jaillon O."/>
            <person name="Duret L."/>
            <person name="Noel B."/>
            <person name="Jubin C."/>
            <person name="Porcel B.M."/>
            <person name="Segurens B."/>
            <person name="Daubin V."/>
            <person name="Anthouard V."/>
            <person name="Aiach N."/>
            <person name="Arnaiz O."/>
            <person name="Billaut A."/>
            <person name="Beisson J."/>
            <person name="Blanc I."/>
            <person name="Bouhouche K."/>
            <person name="Camara F."/>
            <person name="Duharcourt S."/>
            <person name="Guigo R."/>
            <person name="Gogendeau D."/>
            <person name="Katinka M."/>
            <person name="Keller A.-M."/>
            <person name="Kissmehl R."/>
            <person name="Klotz C."/>
            <person name="Koll F."/>
            <person name="Le Moue A."/>
            <person name="Lepere C."/>
            <person name="Malinsky S."/>
            <person name="Nowacki M."/>
            <person name="Nowak J.K."/>
            <person name="Plattner H."/>
            <person name="Poulain J."/>
            <person name="Ruiz F."/>
            <person name="Serrano V."/>
            <person name="Zagulski M."/>
            <person name="Dessen P."/>
            <person name="Betermier M."/>
            <person name="Weissenbach J."/>
            <person name="Scarpelli C."/>
            <person name="Schachter V."/>
            <person name="Sperling L."/>
            <person name="Meyer E."/>
            <person name="Cohen J."/>
            <person name="Wincker P."/>
        </authorList>
    </citation>
    <scope>NUCLEOTIDE SEQUENCE [LARGE SCALE GENOMIC DNA]</scope>
    <source>
        <strain evidence="2 3">Stock d4-2</strain>
    </source>
</reference>
<dbReference type="KEGG" id="ptm:GSPATT00010992001"/>
<dbReference type="AlphaFoldDB" id="A0CVK7"/>
<evidence type="ECO:0000313" key="2">
    <source>
        <dbReference type="EMBL" id="CAK74824.1"/>
    </source>
</evidence>
<proteinExistence type="predicted"/>
<dbReference type="InParanoid" id="A0CVK7"/>
<evidence type="ECO:0000256" key="1">
    <source>
        <dbReference type="SAM" id="Coils"/>
    </source>
</evidence>
<dbReference type="EMBL" id="CT868196">
    <property type="protein sequence ID" value="CAK74824.1"/>
    <property type="molecule type" value="Genomic_DNA"/>
</dbReference>
<dbReference type="Proteomes" id="UP000000600">
    <property type="component" value="Unassembled WGS sequence"/>
</dbReference>
<dbReference type="GeneID" id="5028006"/>